<organism evidence="3 4">
    <name type="scientific">Chitinophaga silvisoli</name>
    <dbReference type="NCBI Taxonomy" id="2291814"/>
    <lineage>
        <taxon>Bacteria</taxon>
        <taxon>Pseudomonadati</taxon>
        <taxon>Bacteroidota</taxon>
        <taxon>Chitinophagia</taxon>
        <taxon>Chitinophagales</taxon>
        <taxon>Chitinophagaceae</taxon>
        <taxon>Chitinophaga</taxon>
    </lineage>
</organism>
<feature type="coiled-coil region" evidence="1">
    <location>
        <begin position="173"/>
        <end position="200"/>
    </location>
</feature>
<dbReference type="Proteomes" id="UP000261174">
    <property type="component" value="Unassembled WGS sequence"/>
</dbReference>
<keyword evidence="1" id="KW-0175">Coiled coil</keyword>
<evidence type="ECO:0000313" key="3">
    <source>
        <dbReference type="EMBL" id="RFM29364.1"/>
    </source>
</evidence>
<comment type="caution">
    <text evidence="3">The sequence shown here is derived from an EMBL/GenBank/DDBJ whole genome shotgun (WGS) entry which is preliminary data.</text>
</comment>
<evidence type="ECO:0000256" key="1">
    <source>
        <dbReference type="SAM" id="Coils"/>
    </source>
</evidence>
<dbReference type="InterPro" id="IPR011576">
    <property type="entry name" value="Pyridox_Oxase_N"/>
</dbReference>
<accession>A0A3E1NNG1</accession>
<dbReference type="PANTHER" id="PTHR42815">
    <property type="entry name" value="FAD-BINDING, PUTATIVE (AFU_ORTHOLOGUE AFUA_6G07600)-RELATED"/>
    <property type="match status" value="1"/>
</dbReference>
<gene>
    <name evidence="3" type="ORF">DXN04_32940</name>
</gene>
<sequence length="205" mass="23503">MNYASLAFTDAVKEMQEILGSRKSYARLEEKSYVDGLKENEMAFISDRDSFFMASIGENGYPYIQHRGGIKGFIKVLDEKQLGIIDYKGNSQYISVGNIATNNKIALIMVDYPTRTRLKLYARARIVELEEDPALYTRLSVEGSQSRPERMMVFDVDAYDWNCHQHITPRYTMEEINKAFASQNNYIAQLEAELKRLKQTPAAGE</sequence>
<dbReference type="EMBL" id="QTJV01000021">
    <property type="protein sequence ID" value="RFM29364.1"/>
    <property type="molecule type" value="Genomic_DNA"/>
</dbReference>
<protein>
    <submittedName>
        <fullName evidence="3">Pyridoxamine 5'-phosphate oxidase family protein</fullName>
    </submittedName>
</protein>
<proteinExistence type="predicted"/>
<dbReference type="AlphaFoldDB" id="A0A3E1NNG1"/>
<feature type="domain" description="Pyridoxamine 5'-phosphate oxidase N-terminal" evidence="2">
    <location>
        <begin position="38"/>
        <end position="135"/>
    </location>
</feature>
<keyword evidence="4" id="KW-1185">Reference proteome</keyword>
<reference evidence="3 4" key="1">
    <citation type="submission" date="2018-08" db="EMBL/GenBank/DDBJ databases">
        <title>Chitinophaga sp. K20C18050901, a novel bacterium isolated from forest soil.</title>
        <authorList>
            <person name="Wang C."/>
        </authorList>
    </citation>
    <scope>NUCLEOTIDE SEQUENCE [LARGE SCALE GENOMIC DNA]</scope>
    <source>
        <strain evidence="3 4">K20C18050901</strain>
    </source>
</reference>
<dbReference type="Gene3D" id="2.30.110.10">
    <property type="entry name" value="Electron Transport, Fmn-binding Protein, Chain A"/>
    <property type="match status" value="1"/>
</dbReference>
<dbReference type="SUPFAM" id="SSF50475">
    <property type="entry name" value="FMN-binding split barrel"/>
    <property type="match status" value="1"/>
</dbReference>
<dbReference type="OrthoDB" id="9796486at2"/>
<dbReference type="PANTHER" id="PTHR42815:SF2">
    <property type="entry name" value="FAD-BINDING, PUTATIVE (AFU_ORTHOLOGUE AFUA_6G07600)-RELATED"/>
    <property type="match status" value="1"/>
</dbReference>
<evidence type="ECO:0000313" key="4">
    <source>
        <dbReference type="Proteomes" id="UP000261174"/>
    </source>
</evidence>
<evidence type="ECO:0000259" key="2">
    <source>
        <dbReference type="Pfam" id="PF01243"/>
    </source>
</evidence>
<name>A0A3E1NNG1_9BACT</name>
<dbReference type="InterPro" id="IPR012349">
    <property type="entry name" value="Split_barrel_FMN-bd"/>
</dbReference>
<dbReference type="Pfam" id="PF01243">
    <property type="entry name" value="PNPOx_N"/>
    <property type="match status" value="1"/>
</dbReference>
<dbReference type="RefSeq" id="WP_116857679.1">
    <property type="nucleotide sequence ID" value="NZ_QTJV01000021.1"/>
</dbReference>